<dbReference type="PANTHER" id="PTHR43421:SF1">
    <property type="entry name" value="METALLOPROTEASE PMBA"/>
    <property type="match status" value="1"/>
</dbReference>
<evidence type="ECO:0000313" key="6">
    <source>
        <dbReference type="Proteomes" id="UP001589733"/>
    </source>
</evidence>
<feature type="domain" description="Metalloprotease TldD/E C-terminal" evidence="3">
    <location>
        <begin position="229"/>
        <end position="450"/>
    </location>
</feature>
<protein>
    <submittedName>
        <fullName evidence="5">TldD/PmbA family protein</fullName>
    </submittedName>
</protein>
<dbReference type="SUPFAM" id="SSF111283">
    <property type="entry name" value="Putative modulator of DNA gyrase, PmbA/TldD"/>
    <property type="match status" value="1"/>
</dbReference>
<comment type="similarity">
    <text evidence="1">Belongs to the peptidase U62 family.</text>
</comment>
<evidence type="ECO:0000256" key="1">
    <source>
        <dbReference type="ARBA" id="ARBA00005836"/>
    </source>
</evidence>
<dbReference type="PANTHER" id="PTHR43421">
    <property type="entry name" value="METALLOPROTEASE PMBA"/>
    <property type="match status" value="1"/>
</dbReference>
<dbReference type="InterPro" id="IPR045569">
    <property type="entry name" value="Metalloprtase-TldD/E_C"/>
</dbReference>
<evidence type="ECO:0000259" key="2">
    <source>
        <dbReference type="Pfam" id="PF01523"/>
    </source>
</evidence>
<dbReference type="Pfam" id="PF19289">
    <property type="entry name" value="PmbA_TldD_3rd"/>
    <property type="match status" value="1"/>
</dbReference>
<reference evidence="5 6" key="1">
    <citation type="submission" date="2024-09" db="EMBL/GenBank/DDBJ databases">
        <authorList>
            <person name="Sun Q."/>
            <person name="Mori K."/>
        </authorList>
    </citation>
    <scope>NUCLEOTIDE SEQUENCE [LARGE SCALE GENOMIC DNA]</scope>
    <source>
        <strain evidence="5 6">JCM 13503</strain>
    </source>
</reference>
<feature type="domain" description="Metalloprotease TldD/E central" evidence="4">
    <location>
        <begin position="121"/>
        <end position="222"/>
    </location>
</feature>
<dbReference type="InterPro" id="IPR047657">
    <property type="entry name" value="PmbA"/>
</dbReference>
<sequence length="464" mass="48522">MNRPEHLTLEAARAYLMAQAQKRGVALEVYAERHTATTIQAFSGAVNDFKLSNRQGLGLRALVNGAWGASFTENLAPPALDRALENALENAGLSAPVPHAALHAWGPPPALDLHGEGMSGVTVEQKVGLALGLDQAARDADPRVQSVPYSAYNDSEGQISVEHTGGLERSYQTLGAYVYASPLVTEDGQSQMNSAFQFTREFTQLDPGQTALEATRKALALLGARPAPTGRFPVVIDAECMALLLAVYAGAFSARQVQEGKSTLAGRLGQSIGSSLVTLVDDATLPTGMDSRPFDAEGCPSAPLTLIRDGILQSFLHNSQTAAEDGVHSTGHASRWSYQGVLSVAPSNLYMRAGQSSRADLLARLGRGVLLTDVKGAHAGANLITGDFSLQAEGFWIENGVVAYPLEVFTVAGNLVEMLSGVQAVADDLTFSAYAAGAPSVLVDGLSVGGSATPPQAAGQGQER</sequence>
<name>A0ABV6B5V4_9DEIO</name>
<dbReference type="InterPro" id="IPR045570">
    <property type="entry name" value="Metalloprtase-TldD/E_cen_dom"/>
</dbReference>
<dbReference type="Proteomes" id="UP001589733">
    <property type="component" value="Unassembled WGS sequence"/>
</dbReference>
<dbReference type="EMBL" id="JBHLYR010000081">
    <property type="protein sequence ID" value="MFB9995144.1"/>
    <property type="molecule type" value="Genomic_DNA"/>
</dbReference>
<dbReference type="Gene3D" id="3.30.2290.10">
    <property type="entry name" value="PmbA/TldD superfamily"/>
    <property type="match status" value="1"/>
</dbReference>
<gene>
    <name evidence="5" type="ORF">ACFFLM_24660</name>
</gene>
<dbReference type="InterPro" id="IPR002510">
    <property type="entry name" value="Metalloprtase-TldD/E_N"/>
</dbReference>
<accession>A0ABV6B5V4</accession>
<organism evidence="5 6">
    <name type="scientific">Deinococcus oregonensis</name>
    <dbReference type="NCBI Taxonomy" id="1805970"/>
    <lineage>
        <taxon>Bacteria</taxon>
        <taxon>Thermotogati</taxon>
        <taxon>Deinococcota</taxon>
        <taxon>Deinococci</taxon>
        <taxon>Deinococcales</taxon>
        <taxon>Deinococcaceae</taxon>
        <taxon>Deinococcus</taxon>
    </lineage>
</organism>
<dbReference type="InterPro" id="IPR035068">
    <property type="entry name" value="TldD/PmbA_N"/>
</dbReference>
<evidence type="ECO:0000259" key="4">
    <source>
        <dbReference type="Pfam" id="PF19290"/>
    </source>
</evidence>
<keyword evidence="6" id="KW-1185">Reference proteome</keyword>
<evidence type="ECO:0000259" key="3">
    <source>
        <dbReference type="Pfam" id="PF19289"/>
    </source>
</evidence>
<dbReference type="RefSeq" id="WP_380016790.1">
    <property type="nucleotide sequence ID" value="NZ_JBHLYR010000081.1"/>
</dbReference>
<feature type="domain" description="Metalloprotease TldD/E N-terminal" evidence="2">
    <location>
        <begin position="28"/>
        <end position="91"/>
    </location>
</feature>
<dbReference type="Pfam" id="PF19290">
    <property type="entry name" value="PmbA_TldD_2nd"/>
    <property type="match status" value="1"/>
</dbReference>
<dbReference type="Pfam" id="PF01523">
    <property type="entry name" value="PmbA_TldD_1st"/>
    <property type="match status" value="1"/>
</dbReference>
<comment type="caution">
    <text evidence="5">The sequence shown here is derived from an EMBL/GenBank/DDBJ whole genome shotgun (WGS) entry which is preliminary data.</text>
</comment>
<proteinExistence type="inferred from homology"/>
<evidence type="ECO:0000313" key="5">
    <source>
        <dbReference type="EMBL" id="MFB9995144.1"/>
    </source>
</evidence>
<dbReference type="InterPro" id="IPR036059">
    <property type="entry name" value="TldD/PmbA_sf"/>
</dbReference>